<dbReference type="AlphaFoldDB" id="A0AAF0ZNZ7"/>
<dbReference type="EMBL" id="CP133619">
    <property type="protein sequence ID" value="WMV43789.1"/>
    <property type="molecule type" value="Genomic_DNA"/>
</dbReference>
<gene>
    <name evidence="1" type="ORF">MTR67_037174</name>
</gene>
<organism evidence="1 2">
    <name type="scientific">Solanum verrucosum</name>
    <dbReference type="NCBI Taxonomy" id="315347"/>
    <lineage>
        <taxon>Eukaryota</taxon>
        <taxon>Viridiplantae</taxon>
        <taxon>Streptophyta</taxon>
        <taxon>Embryophyta</taxon>
        <taxon>Tracheophyta</taxon>
        <taxon>Spermatophyta</taxon>
        <taxon>Magnoliopsida</taxon>
        <taxon>eudicotyledons</taxon>
        <taxon>Gunneridae</taxon>
        <taxon>Pentapetalae</taxon>
        <taxon>asterids</taxon>
        <taxon>lamiids</taxon>
        <taxon>Solanales</taxon>
        <taxon>Solanaceae</taxon>
        <taxon>Solanoideae</taxon>
        <taxon>Solaneae</taxon>
        <taxon>Solanum</taxon>
    </lineage>
</organism>
<evidence type="ECO:0000313" key="1">
    <source>
        <dbReference type="EMBL" id="WMV43789.1"/>
    </source>
</evidence>
<protein>
    <submittedName>
        <fullName evidence="1">Uncharacterized protein</fullName>
    </submittedName>
</protein>
<proteinExistence type="predicted"/>
<name>A0AAF0ZNZ7_SOLVR</name>
<evidence type="ECO:0000313" key="2">
    <source>
        <dbReference type="Proteomes" id="UP001234989"/>
    </source>
</evidence>
<accession>A0AAF0ZNZ7</accession>
<dbReference type="Proteomes" id="UP001234989">
    <property type="component" value="Chromosome 8"/>
</dbReference>
<reference evidence="1" key="1">
    <citation type="submission" date="2023-08" db="EMBL/GenBank/DDBJ databases">
        <title>A de novo genome assembly of Solanum verrucosum Schlechtendal, a Mexican diploid species geographically isolated from the other diploid A-genome species in potato relatives.</title>
        <authorList>
            <person name="Hosaka K."/>
        </authorList>
    </citation>
    <scope>NUCLEOTIDE SEQUENCE</scope>
    <source>
        <tissue evidence="1">Young leaves</tissue>
    </source>
</reference>
<sequence length="90" mass="10448">MNEGLDTLECLVLIVMPLFSRLWRLLINHKLTLILDRKEKRKPSLQACKRFNTILPTEVSSTLEFGNRCMLLFSSYDAAKITWFICVVLS</sequence>
<keyword evidence="2" id="KW-1185">Reference proteome</keyword>